<reference evidence="2" key="1">
    <citation type="journal article" date="2021" name="IMA Fungus">
        <title>Genomic characterization of three marine fungi, including Emericellopsis atlantica sp. nov. with signatures of a generalist lifestyle and marine biomass degradation.</title>
        <authorList>
            <person name="Hagestad O.C."/>
            <person name="Hou L."/>
            <person name="Andersen J.H."/>
            <person name="Hansen E.H."/>
            <person name="Altermark B."/>
            <person name="Li C."/>
            <person name="Kuhnert E."/>
            <person name="Cox R.J."/>
            <person name="Crous P.W."/>
            <person name="Spatafora J.W."/>
            <person name="Lail K."/>
            <person name="Amirebrahimi M."/>
            <person name="Lipzen A."/>
            <person name="Pangilinan J."/>
            <person name="Andreopoulos W."/>
            <person name="Hayes R.D."/>
            <person name="Ng V."/>
            <person name="Grigoriev I.V."/>
            <person name="Jackson S.A."/>
            <person name="Sutton T.D.S."/>
            <person name="Dobson A.D.W."/>
            <person name="Rama T."/>
        </authorList>
    </citation>
    <scope>NUCLEOTIDE SEQUENCE</scope>
    <source>
        <strain evidence="2">TS7</strain>
    </source>
</reference>
<evidence type="ECO:0000313" key="3">
    <source>
        <dbReference type="Proteomes" id="UP000887229"/>
    </source>
</evidence>
<dbReference type="OrthoDB" id="66144at2759"/>
<dbReference type="PANTHER" id="PTHR43464">
    <property type="entry name" value="METHYLTRANSFERASE"/>
    <property type="match status" value="1"/>
</dbReference>
<name>A0A9P7ZH07_9HYPO</name>
<accession>A0A9P7ZH07</accession>
<keyword evidence="3" id="KW-1185">Reference proteome</keyword>
<dbReference type="AlphaFoldDB" id="A0A9P7ZH07"/>
<dbReference type="SUPFAM" id="SSF53335">
    <property type="entry name" value="S-adenosyl-L-methionine-dependent methyltransferases"/>
    <property type="match status" value="1"/>
</dbReference>
<dbReference type="RefSeq" id="XP_046115858.1">
    <property type="nucleotide sequence ID" value="XM_046265262.1"/>
</dbReference>
<evidence type="ECO:0000313" key="2">
    <source>
        <dbReference type="EMBL" id="KAG9251934.1"/>
    </source>
</evidence>
<evidence type="ECO:0000259" key="1">
    <source>
        <dbReference type="Pfam" id="PF13649"/>
    </source>
</evidence>
<dbReference type="GO" id="GO:0032259">
    <property type="term" value="P:methylation"/>
    <property type="evidence" value="ECO:0007669"/>
    <property type="project" value="UniProtKB-KW"/>
</dbReference>
<dbReference type="Gene3D" id="3.40.50.150">
    <property type="entry name" value="Vaccinia Virus protein VP39"/>
    <property type="match status" value="1"/>
</dbReference>
<keyword evidence="2" id="KW-0808">Transferase</keyword>
<sequence>MSQLSRAYGATSVNETKALYDEWAASYDKEMAKEDQDYVGPVLAAAHVLKHLGTPSIQSDIEILDAGCGTGLAGIALAQLGAQKVDGVDLSPGMLDIARKAGVYRHLDTADLSTQLAHKDNSYDAICCVGTLTQGHVGPVALDEFVRITKPNGFVVSTILGSIYESGGYEAKIESLVNQGRVQLISKELEDYRRKADVKARMVVLKVLS</sequence>
<dbReference type="PANTHER" id="PTHR43464:SF23">
    <property type="entry name" value="JUVENILE HORMONE ACID O-METHYLTRANSFERASE"/>
    <property type="match status" value="1"/>
</dbReference>
<dbReference type="EMBL" id="MU251265">
    <property type="protein sequence ID" value="KAG9251934.1"/>
    <property type="molecule type" value="Genomic_DNA"/>
</dbReference>
<protein>
    <submittedName>
        <fullName evidence="2">Methyltransferase domain-containing protein</fullName>
    </submittedName>
</protein>
<dbReference type="CDD" id="cd02440">
    <property type="entry name" value="AdoMet_MTases"/>
    <property type="match status" value="1"/>
</dbReference>
<dbReference type="GeneID" id="70296165"/>
<dbReference type="InterPro" id="IPR041698">
    <property type="entry name" value="Methyltransf_25"/>
</dbReference>
<dbReference type="InterPro" id="IPR029063">
    <property type="entry name" value="SAM-dependent_MTases_sf"/>
</dbReference>
<dbReference type="Proteomes" id="UP000887229">
    <property type="component" value="Unassembled WGS sequence"/>
</dbReference>
<keyword evidence="2" id="KW-0489">Methyltransferase</keyword>
<organism evidence="2 3">
    <name type="scientific">Emericellopsis atlantica</name>
    <dbReference type="NCBI Taxonomy" id="2614577"/>
    <lineage>
        <taxon>Eukaryota</taxon>
        <taxon>Fungi</taxon>
        <taxon>Dikarya</taxon>
        <taxon>Ascomycota</taxon>
        <taxon>Pezizomycotina</taxon>
        <taxon>Sordariomycetes</taxon>
        <taxon>Hypocreomycetidae</taxon>
        <taxon>Hypocreales</taxon>
        <taxon>Bionectriaceae</taxon>
        <taxon>Emericellopsis</taxon>
    </lineage>
</organism>
<dbReference type="Pfam" id="PF13649">
    <property type="entry name" value="Methyltransf_25"/>
    <property type="match status" value="1"/>
</dbReference>
<gene>
    <name evidence="2" type="ORF">F5Z01DRAFT_676506</name>
</gene>
<comment type="caution">
    <text evidence="2">The sequence shown here is derived from an EMBL/GenBank/DDBJ whole genome shotgun (WGS) entry which is preliminary data.</text>
</comment>
<proteinExistence type="predicted"/>
<feature type="domain" description="Methyltransferase" evidence="1">
    <location>
        <begin position="63"/>
        <end position="153"/>
    </location>
</feature>
<dbReference type="GO" id="GO:0010420">
    <property type="term" value="F:polyprenyldihydroxybenzoate methyltransferase activity"/>
    <property type="evidence" value="ECO:0007669"/>
    <property type="project" value="TreeGrafter"/>
</dbReference>